<dbReference type="AlphaFoldDB" id="A0AAD6U9R3"/>
<feature type="non-terminal residue" evidence="12">
    <location>
        <position position="1"/>
    </location>
</feature>
<feature type="domain" description="Membrane insertase YidC/Oxa/ALB C-terminal" evidence="11">
    <location>
        <begin position="49"/>
        <end position="241"/>
    </location>
</feature>
<dbReference type="InterPro" id="IPR001708">
    <property type="entry name" value="YidC/ALB3/OXA1/COX18"/>
</dbReference>
<keyword evidence="7" id="KW-0496">Mitochondrion</keyword>
<accession>A0AAD6U9R3</accession>
<keyword evidence="5" id="KW-0809">Transit peptide</keyword>
<sequence>NPEVIADAVAHIPPLQHGDLQALGLCHWTPAGLVQYSFELVHVFTGLPWFYTFIAATLLWRAVIFPFAVVGTRASQRLRPYSQRMAAAQAQMQASRLAGDTVAMQQATLTATKLRNEAGVSMKQLMAPMIQLPISLGMFIGIRKMCDLPVLQLTQSGFAWLPDLTQPGPYYILPILVAASGNLMISMGRRDMDPSRPGVGHAMNGFRLLTILTIPWLNTFSSGLLLSLLVTSASAVLQTGILRVPAVRSAFGIPPWTPMPGGEMPTVMDTYR</sequence>
<feature type="non-terminal residue" evidence="12">
    <location>
        <position position="272"/>
    </location>
</feature>
<evidence type="ECO:0000256" key="8">
    <source>
        <dbReference type="ARBA" id="ARBA00023136"/>
    </source>
</evidence>
<evidence type="ECO:0000256" key="2">
    <source>
        <dbReference type="ARBA" id="ARBA00009877"/>
    </source>
</evidence>
<dbReference type="PANTHER" id="PTHR12428">
    <property type="entry name" value="OXA1"/>
    <property type="match status" value="1"/>
</dbReference>
<keyword evidence="6 10" id="KW-1133">Transmembrane helix</keyword>
<evidence type="ECO:0000313" key="12">
    <source>
        <dbReference type="EMBL" id="KAJ7092497.1"/>
    </source>
</evidence>
<comment type="caution">
    <text evidence="12">The sequence shown here is derived from an EMBL/GenBank/DDBJ whole genome shotgun (WGS) entry which is preliminary data.</text>
</comment>
<dbReference type="GO" id="GO:0032977">
    <property type="term" value="F:membrane insertase activity"/>
    <property type="evidence" value="ECO:0007669"/>
    <property type="project" value="InterPro"/>
</dbReference>
<keyword evidence="3 9" id="KW-0812">Transmembrane</keyword>
<dbReference type="Proteomes" id="UP001222325">
    <property type="component" value="Unassembled WGS sequence"/>
</dbReference>
<dbReference type="Pfam" id="PF02096">
    <property type="entry name" value="60KD_IMP"/>
    <property type="match status" value="1"/>
</dbReference>
<dbReference type="GO" id="GO:0032979">
    <property type="term" value="P:protein insertion into mitochondrial inner membrane from matrix"/>
    <property type="evidence" value="ECO:0007669"/>
    <property type="project" value="TreeGrafter"/>
</dbReference>
<keyword evidence="13" id="KW-1185">Reference proteome</keyword>
<dbReference type="InterPro" id="IPR028055">
    <property type="entry name" value="YidC/Oxa/ALB_C"/>
</dbReference>
<evidence type="ECO:0000256" key="9">
    <source>
        <dbReference type="RuleBase" id="RU003945"/>
    </source>
</evidence>
<feature type="transmembrane region" description="Helical" evidence="10">
    <location>
        <begin position="49"/>
        <end position="70"/>
    </location>
</feature>
<proteinExistence type="inferred from homology"/>
<keyword evidence="4" id="KW-0999">Mitochondrion inner membrane</keyword>
<evidence type="ECO:0000256" key="10">
    <source>
        <dbReference type="SAM" id="Phobius"/>
    </source>
</evidence>
<protein>
    <submittedName>
        <fullName evidence="12">60Kd inner membrane protein-domain-containing protein</fullName>
    </submittedName>
</protein>
<comment type="subcellular location">
    <subcellularLocation>
        <location evidence="9">Membrane</location>
        <topology evidence="9">Multi-pass membrane protein</topology>
    </subcellularLocation>
    <subcellularLocation>
        <location evidence="1">Mitochondrion inner membrane</location>
        <topology evidence="1">Multi-pass membrane protein</topology>
    </subcellularLocation>
</comment>
<evidence type="ECO:0000313" key="13">
    <source>
        <dbReference type="Proteomes" id="UP001222325"/>
    </source>
</evidence>
<comment type="similarity">
    <text evidence="2 9">Belongs to the OXA1/ALB3/YidC family.</text>
</comment>
<reference evidence="12" key="1">
    <citation type="submission" date="2023-03" db="EMBL/GenBank/DDBJ databases">
        <title>Massive genome expansion in bonnet fungi (Mycena s.s.) driven by repeated elements and novel gene families across ecological guilds.</title>
        <authorList>
            <consortium name="Lawrence Berkeley National Laboratory"/>
            <person name="Harder C.B."/>
            <person name="Miyauchi S."/>
            <person name="Viragh M."/>
            <person name="Kuo A."/>
            <person name="Thoen E."/>
            <person name="Andreopoulos B."/>
            <person name="Lu D."/>
            <person name="Skrede I."/>
            <person name="Drula E."/>
            <person name="Henrissat B."/>
            <person name="Morin E."/>
            <person name="Kohler A."/>
            <person name="Barry K."/>
            <person name="LaButti K."/>
            <person name="Morin E."/>
            <person name="Salamov A."/>
            <person name="Lipzen A."/>
            <person name="Mereny Z."/>
            <person name="Hegedus B."/>
            <person name="Baldrian P."/>
            <person name="Stursova M."/>
            <person name="Weitz H."/>
            <person name="Taylor A."/>
            <person name="Grigoriev I.V."/>
            <person name="Nagy L.G."/>
            <person name="Martin F."/>
            <person name="Kauserud H."/>
        </authorList>
    </citation>
    <scope>NUCLEOTIDE SEQUENCE</scope>
    <source>
        <strain evidence="12">CBHHK173m</strain>
    </source>
</reference>
<evidence type="ECO:0000256" key="3">
    <source>
        <dbReference type="ARBA" id="ARBA00022692"/>
    </source>
</evidence>
<evidence type="ECO:0000256" key="6">
    <source>
        <dbReference type="ARBA" id="ARBA00022989"/>
    </source>
</evidence>
<gene>
    <name evidence="12" type="ORF">B0H15DRAFT_739688</name>
</gene>
<dbReference type="EMBL" id="JARJCN010000018">
    <property type="protein sequence ID" value="KAJ7092497.1"/>
    <property type="molecule type" value="Genomic_DNA"/>
</dbReference>
<organism evidence="12 13">
    <name type="scientific">Mycena belliarum</name>
    <dbReference type="NCBI Taxonomy" id="1033014"/>
    <lineage>
        <taxon>Eukaryota</taxon>
        <taxon>Fungi</taxon>
        <taxon>Dikarya</taxon>
        <taxon>Basidiomycota</taxon>
        <taxon>Agaricomycotina</taxon>
        <taxon>Agaricomycetes</taxon>
        <taxon>Agaricomycetidae</taxon>
        <taxon>Agaricales</taxon>
        <taxon>Marasmiineae</taxon>
        <taxon>Mycenaceae</taxon>
        <taxon>Mycena</taxon>
    </lineage>
</organism>
<evidence type="ECO:0000256" key="7">
    <source>
        <dbReference type="ARBA" id="ARBA00023128"/>
    </source>
</evidence>
<keyword evidence="8 10" id="KW-0472">Membrane</keyword>
<feature type="transmembrane region" description="Helical" evidence="10">
    <location>
        <begin position="170"/>
        <end position="187"/>
    </location>
</feature>
<evidence type="ECO:0000259" key="11">
    <source>
        <dbReference type="Pfam" id="PF02096"/>
    </source>
</evidence>
<evidence type="ECO:0000256" key="4">
    <source>
        <dbReference type="ARBA" id="ARBA00022792"/>
    </source>
</evidence>
<evidence type="ECO:0000256" key="1">
    <source>
        <dbReference type="ARBA" id="ARBA00004448"/>
    </source>
</evidence>
<dbReference type="GO" id="GO:0005743">
    <property type="term" value="C:mitochondrial inner membrane"/>
    <property type="evidence" value="ECO:0007669"/>
    <property type="project" value="UniProtKB-SubCell"/>
</dbReference>
<name>A0AAD6U9R3_9AGAR</name>
<dbReference type="PANTHER" id="PTHR12428:SF66">
    <property type="entry name" value="MITOCHONDRIAL INNER MEMBRANE PROTEIN OXA1L"/>
    <property type="match status" value="1"/>
</dbReference>
<evidence type="ECO:0000256" key="5">
    <source>
        <dbReference type="ARBA" id="ARBA00022946"/>
    </source>
</evidence>